<name>A0A481YYD6_9VIRU</name>
<proteinExistence type="predicted"/>
<dbReference type="EMBL" id="MK500358">
    <property type="protein sequence ID" value="QBK87554.1"/>
    <property type="molecule type" value="Genomic_DNA"/>
</dbReference>
<protein>
    <submittedName>
        <fullName evidence="1">Uncharacterized protein</fullName>
    </submittedName>
</protein>
<gene>
    <name evidence="1" type="ORF">LCMAC201_04670</name>
</gene>
<reference evidence="1" key="1">
    <citation type="journal article" date="2019" name="MBio">
        <title>Virus Genomes from Deep Sea Sediments Expand the Ocean Megavirome and Support Independent Origins of Viral Gigantism.</title>
        <authorList>
            <person name="Backstrom D."/>
            <person name="Yutin N."/>
            <person name="Jorgensen S.L."/>
            <person name="Dharamshi J."/>
            <person name="Homa F."/>
            <person name="Zaremba-Niedwiedzka K."/>
            <person name="Spang A."/>
            <person name="Wolf Y.I."/>
            <person name="Koonin E.V."/>
            <person name="Ettema T.J."/>
        </authorList>
    </citation>
    <scope>NUCLEOTIDE SEQUENCE</scope>
</reference>
<evidence type="ECO:0000313" key="1">
    <source>
        <dbReference type="EMBL" id="QBK87554.1"/>
    </source>
</evidence>
<sequence length="164" mass="18661">MTGQFFNADNIAKELELNINLDKILQNAKFNFLIGTQQFSIKFSDLNCNITTIIQKIGKHNLYKAIISEKYPNVNLELYKVWIESMTPGTELSPSSDHFLGVVSGTALVFKRNDDYFGGHNPRASPFETGYWMRWPTKDEMISMLANIDDFSFGVPPKPHLHGN</sequence>
<organism evidence="1">
    <name type="scientific">Marseillevirus LCMAC201</name>
    <dbReference type="NCBI Taxonomy" id="2506605"/>
    <lineage>
        <taxon>Viruses</taxon>
        <taxon>Varidnaviria</taxon>
        <taxon>Bamfordvirae</taxon>
        <taxon>Nucleocytoviricota</taxon>
        <taxon>Megaviricetes</taxon>
        <taxon>Pimascovirales</taxon>
        <taxon>Pimascovirales incertae sedis</taxon>
        <taxon>Marseilleviridae</taxon>
    </lineage>
</organism>
<accession>A0A481YYD6</accession>